<keyword evidence="4" id="KW-1185">Reference proteome</keyword>
<dbReference type="PANTHER" id="PTHR35936:SF25">
    <property type="entry name" value="ABC TRANSPORTER SUBSTRATE-BINDING PROTEIN"/>
    <property type="match status" value="1"/>
</dbReference>
<dbReference type="OrthoDB" id="5453329at2"/>
<gene>
    <name evidence="3" type="ORF">DENIS_1348</name>
</gene>
<dbReference type="EMBL" id="BEXT01000001">
    <property type="protein sequence ID" value="GBC60396.1"/>
    <property type="molecule type" value="Genomic_DNA"/>
</dbReference>
<sequence length="189" mass="22002">MKILFNVDPPWEIQTEKGQFEGAEIEMFEYLAEKMNFDIQFEVVPFKRCLHYMETGRADMLAGIFKRPEREAYIEYIEPPYKGRSDKSFYVLKGKKKMIRTYEDLYKLTIGVKNGVTYFPRFDADAKLKKDGVYENSMNISKLLRGRIDAFIMTGDFGDYMIRQAGAADKIEKAAFGYSKKISLDEPGR</sequence>
<dbReference type="SUPFAM" id="SSF53850">
    <property type="entry name" value="Periplasmic binding protein-like II"/>
    <property type="match status" value="1"/>
</dbReference>
<keyword evidence="1" id="KW-0732">Signal</keyword>
<evidence type="ECO:0000256" key="1">
    <source>
        <dbReference type="ARBA" id="ARBA00022729"/>
    </source>
</evidence>
<dbReference type="AlphaFoldDB" id="A0A401FTV2"/>
<dbReference type="InterPro" id="IPR001638">
    <property type="entry name" value="Solute-binding_3/MltF_N"/>
</dbReference>
<reference evidence="4" key="1">
    <citation type="submission" date="2017-11" db="EMBL/GenBank/DDBJ databases">
        <authorList>
            <person name="Watanabe M."/>
            <person name="Kojima H."/>
        </authorList>
    </citation>
    <scope>NUCLEOTIDE SEQUENCE [LARGE SCALE GENOMIC DNA]</scope>
    <source>
        <strain evidence="4">Tokyo 01</strain>
    </source>
</reference>
<feature type="domain" description="Solute-binding protein family 3/N-terminal" evidence="2">
    <location>
        <begin position="8"/>
        <end position="122"/>
    </location>
</feature>
<protein>
    <recommendedName>
        <fullName evidence="2">Solute-binding protein family 3/N-terminal domain-containing protein</fullName>
    </recommendedName>
</protein>
<dbReference type="PANTHER" id="PTHR35936">
    <property type="entry name" value="MEMBRANE-BOUND LYTIC MUREIN TRANSGLYCOSYLASE F"/>
    <property type="match status" value="1"/>
</dbReference>
<dbReference type="RefSeq" id="WP_124327819.1">
    <property type="nucleotide sequence ID" value="NZ_BEXT01000001.1"/>
</dbReference>
<proteinExistence type="predicted"/>
<accession>A0A401FTV2</accession>
<evidence type="ECO:0000313" key="3">
    <source>
        <dbReference type="EMBL" id="GBC60396.1"/>
    </source>
</evidence>
<evidence type="ECO:0000313" key="4">
    <source>
        <dbReference type="Proteomes" id="UP000288096"/>
    </source>
</evidence>
<comment type="caution">
    <text evidence="3">The sequence shown here is derived from an EMBL/GenBank/DDBJ whole genome shotgun (WGS) entry which is preliminary data.</text>
</comment>
<evidence type="ECO:0000259" key="2">
    <source>
        <dbReference type="Pfam" id="PF00497"/>
    </source>
</evidence>
<name>A0A401FTV2_9BACT</name>
<dbReference type="Proteomes" id="UP000288096">
    <property type="component" value="Unassembled WGS sequence"/>
</dbReference>
<dbReference type="Gene3D" id="3.40.190.10">
    <property type="entry name" value="Periplasmic binding protein-like II"/>
    <property type="match status" value="2"/>
</dbReference>
<reference evidence="4" key="2">
    <citation type="submission" date="2019-01" db="EMBL/GenBank/DDBJ databases">
        <title>Genome sequence of Desulfonema ishimotonii strain Tokyo 01.</title>
        <authorList>
            <person name="Fukui M."/>
        </authorList>
    </citation>
    <scope>NUCLEOTIDE SEQUENCE [LARGE SCALE GENOMIC DNA]</scope>
    <source>
        <strain evidence="4">Tokyo 01</strain>
    </source>
</reference>
<dbReference type="Pfam" id="PF00497">
    <property type="entry name" value="SBP_bac_3"/>
    <property type="match status" value="1"/>
</dbReference>
<organism evidence="3 4">
    <name type="scientific">Desulfonema ishimotonii</name>
    <dbReference type="NCBI Taxonomy" id="45657"/>
    <lineage>
        <taxon>Bacteria</taxon>
        <taxon>Pseudomonadati</taxon>
        <taxon>Thermodesulfobacteriota</taxon>
        <taxon>Desulfobacteria</taxon>
        <taxon>Desulfobacterales</taxon>
        <taxon>Desulfococcaceae</taxon>
        <taxon>Desulfonema</taxon>
    </lineage>
</organism>